<reference evidence="4" key="1">
    <citation type="submission" date="2017-02" db="EMBL/GenBank/DDBJ databases">
        <authorList>
            <person name="Varghese N."/>
            <person name="Submissions S."/>
        </authorList>
    </citation>
    <scope>NUCLEOTIDE SEQUENCE [LARGE SCALE GENOMIC DNA]</scope>
    <source>
        <strain evidence="4">ATCC 35199</strain>
    </source>
</reference>
<dbReference type="SUPFAM" id="SSF56281">
    <property type="entry name" value="Metallo-hydrolase/oxidoreductase"/>
    <property type="match status" value="1"/>
</dbReference>
<comment type="similarity">
    <text evidence="1">In the N-terminal section; belongs to the zinc metallo-hydrolase group 3 family.</text>
</comment>
<dbReference type="SMART" id="SM00849">
    <property type="entry name" value="Lactamase_B"/>
    <property type="match status" value="1"/>
</dbReference>
<accession>A0A1T5BN41</accession>
<proteinExistence type="inferred from homology"/>
<dbReference type="InterPro" id="IPR001279">
    <property type="entry name" value="Metallo-B-lactamas"/>
</dbReference>
<dbReference type="GO" id="GO:0009055">
    <property type="term" value="F:electron transfer activity"/>
    <property type="evidence" value="ECO:0007669"/>
    <property type="project" value="InterPro"/>
</dbReference>
<dbReference type="GO" id="GO:0010181">
    <property type="term" value="F:FMN binding"/>
    <property type="evidence" value="ECO:0007669"/>
    <property type="project" value="InterPro"/>
</dbReference>
<evidence type="ECO:0000313" key="3">
    <source>
        <dbReference type="EMBL" id="SKB48598.1"/>
    </source>
</evidence>
<keyword evidence="4" id="KW-1185">Reference proteome</keyword>
<dbReference type="OrthoDB" id="9807946at2"/>
<dbReference type="Pfam" id="PF00258">
    <property type="entry name" value="Flavodoxin_1"/>
    <property type="match status" value="1"/>
</dbReference>
<dbReference type="PANTHER" id="PTHR43717">
    <property type="entry name" value="ANAEROBIC NITRIC OXIDE REDUCTASE FLAVORUBREDOXIN"/>
    <property type="match status" value="1"/>
</dbReference>
<dbReference type="GO" id="GO:0016651">
    <property type="term" value="F:oxidoreductase activity, acting on NAD(P)H"/>
    <property type="evidence" value="ECO:0007669"/>
    <property type="project" value="UniProtKB-ARBA"/>
</dbReference>
<name>A0A1T5BN41_9FIRM</name>
<organism evidence="3 4">
    <name type="scientific">Acetoanaerobium noterae</name>
    <dbReference type="NCBI Taxonomy" id="745369"/>
    <lineage>
        <taxon>Bacteria</taxon>
        <taxon>Bacillati</taxon>
        <taxon>Bacillota</taxon>
        <taxon>Clostridia</taxon>
        <taxon>Peptostreptococcales</taxon>
        <taxon>Filifactoraceae</taxon>
        <taxon>Acetoanaerobium</taxon>
    </lineage>
</organism>
<dbReference type="PROSITE" id="PS50902">
    <property type="entry name" value="FLAVODOXIN_LIKE"/>
    <property type="match status" value="1"/>
</dbReference>
<dbReference type="RefSeq" id="WP_079589575.1">
    <property type="nucleotide sequence ID" value="NZ_FUYN01000003.1"/>
</dbReference>
<dbReference type="InterPro" id="IPR036866">
    <property type="entry name" value="RibonucZ/Hydroxyglut_hydro"/>
</dbReference>
<dbReference type="CDD" id="cd07709">
    <property type="entry name" value="flavodiiron_proteins_MBL-fold"/>
    <property type="match status" value="1"/>
</dbReference>
<dbReference type="PROSITE" id="PS00201">
    <property type="entry name" value="FLAVODOXIN"/>
    <property type="match status" value="1"/>
</dbReference>
<evidence type="ECO:0000313" key="4">
    <source>
        <dbReference type="Proteomes" id="UP000243406"/>
    </source>
</evidence>
<dbReference type="Pfam" id="PF19583">
    <property type="entry name" value="ODP"/>
    <property type="match status" value="1"/>
</dbReference>
<dbReference type="InterPro" id="IPR029039">
    <property type="entry name" value="Flavoprotein-like_sf"/>
</dbReference>
<dbReference type="AlphaFoldDB" id="A0A1T5BN41"/>
<evidence type="ECO:0000256" key="1">
    <source>
        <dbReference type="ARBA" id="ARBA00007121"/>
    </source>
</evidence>
<dbReference type="PANTHER" id="PTHR43717:SF1">
    <property type="entry name" value="ANAEROBIC NITRIC OXIDE REDUCTASE FLAVORUBREDOXIN"/>
    <property type="match status" value="1"/>
</dbReference>
<dbReference type="GO" id="GO:0046872">
    <property type="term" value="F:metal ion binding"/>
    <property type="evidence" value="ECO:0007669"/>
    <property type="project" value="InterPro"/>
</dbReference>
<dbReference type="SUPFAM" id="SSF52218">
    <property type="entry name" value="Flavoproteins"/>
    <property type="match status" value="1"/>
</dbReference>
<dbReference type="Proteomes" id="UP000243406">
    <property type="component" value="Unassembled WGS sequence"/>
</dbReference>
<dbReference type="EMBL" id="FUYN01000003">
    <property type="protein sequence ID" value="SKB48598.1"/>
    <property type="molecule type" value="Genomic_DNA"/>
</dbReference>
<dbReference type="InterPro" id="IPR008254">
    <property type="entry name" value="Flavodoxin/NO_synth"/>
</dbReference>
<dbReference type="PIRSF" id="PIRSF005243">
    <property type="entry name" value="ROO"/>
    <property type="match status" value="1"/>
</dbReference>
<gene>
    <name evidence="3" type="ORF">SAMN02745120_1740</name>
</gene>
<dbReference type="InterPro" id="IPR016440">
    <property type="entry name" value="Rubredoxin-O_OxRdtase"/>
</dbReference>
<dbReference type="InterPro" id="IPR045761">
    <property type="entry name" value="ODP_dom"/>
</dbReference>
<dbReference type="InterPro" id="IPR001226">
    <property type="entry name" value="Flavodoxin_CS"/>
</dbReference>
<feature type="domain" description="Flavodoxin-like" evidence="2">
    <location>
        <begin position="253"/>
        <end position="392"/>
    </location>
</feature>
<dbReference type="Gene3D" id="3.40.50.360">
    <property type="match status" value="1"/>
</dbReference>
<evidence type="ECO:0000259" key="2">
    <source>
        <dbReference type="PROSITE" id="PS50902"/>
    </source>
</evidence>
<protein>
    <submittedName>
        <fullName evidence="3">Flavorubredoxin</fullName>
    </submittedName>
</protein>
<sequence>MNTLSVKIHEDVHYIGVNDRETHLFENMWPLDNGISYNSYLLTGEKNVLLDTVKITKVDSFLVKIQNILKDKPLDYLVIHHMEPDHSGSIKSVIDMYPDVKLVGNKKTQDFLEAFYGVTGNFIEIKEGDTLDLGDKKLTFYMTPMVHWPESMVSYESKHKILFSQDAFGGFGALDGPIFDDEINWDFYESETRRYYSNIVGKHSKQVQVAIKKLSGLDISMICPVHGPVWRSKPEKIVSLYDKWSKFDTDEGVVIVYGTMYGNTSIMAEAIARVLAEEGIKDVKMYDVSKTHNSHIINEIWKYKGLILGSCTYNNGLFPIMSNLVNVIKMNNIQNHILGVFGSYSWSGGAVKTLKEFGETCQYDFIENVVEVKCSPAIDDLEKCAEIAKEMAKRLKESR</sequence>
<dbReference type="Gene3D" id="3.60.15.10">
    <property type="entry name" value="Ribonuclease Z/Hydroxyacylglutathione hydrolase-like"/>
    <property type="match status" value="1"/>
</dbReference>